<keyword evidence="2" id="KW-1133">Transmembrane helix</keyword>
<name>A0A1H9XBL8_9MICO</name>
<accession>A0A1H9XBL8</accession>
<feature type="transmembrane region" description="Helical" evidence="2">
    <location>
        <begin position="254"/>
        <end position="274"/>
    </location>
</feature>
<protein>
    <submittedName>
        <fullName evidence="3">Uncharacterized protein</fullName>
    </submittedName>
</protein>
<keyword evidence="4" id="KW-1185">Reference proteome</keyword>
<feature type="transmembrane region" description="Helical" evidence="2">
    <location>
        <begin position="379"/>
        <end position="399"/>
    </location>
</feature>
<gene>
    <name evidence="3" type="ORF">SAMN05216199_3634</name>
</gene>
<dbReference type="Proteomes" id="UP000199019">
    <property type="component" value="Unassembled WGS sequence"/>
</dbReference>
<feature type="transmembrane region" description="Helical" evidence="2">
    <location>
        <begin position="72"/>
        <end position="91"/>
    </location>
</feature>
<dbReference type="RefSeq" id="WP_143056269.1">
    <property type="nucleotide sequence ID" value="NZ_FOHB01000007.1"/>
</dbReference>
<dbReference type="EMBL" id="FOHB01000007">
    <property type="protein sequence ID" value="SES43588.1"/>
    <property type="molecule type" value="Genomic_DNA"/>
</dbReference>
<feature type="transmembrane region" description="Helical" evidence="2">
    <location>
        <begin position="219"/>
        <end position="242"/>
    </location>
</feature>
<feature type="transmembrane region" description="Helical" evidence="2">
    <location>
        <begin position="349"/>
        <end position="367"/>
    </location>
</feature>
<evidence type="ECO:0000313" key="3">
    <source>
        <dbReference type="EMBL" id="SES43588.1"/>
    </source>
</evidence>
<feature type="compositionally biased region" description="Low complexity" evidence="1">
    <location>
        <begin position="551"/>
        <end position="567"/>
    </location>
</feature>
<evidence type="ECO:0000313" key="4">
    <source>
        <dbReference type="Proteomes" id="UP000199019"/>
    </source>
</evidence>
<keyword evidence="2" id="KW-0472">Membrane</keyword>
<keyword evidence="2" id="KW-0812">Transmembrane</keyword>
<sequence>MYLNAISHPGDDKSTVLLFGWIYHPLYDVLGADVARVRAAGIAMTFLCCAVAGWVVLGVGVPSRHQAPPRPLRLALAGGTGAMGLLIYAGMPISPSYNSLALQSVAITVAGLGPGLYSTGLRGWLGWAVAGIGEAVAFGAKPTTAAVLGILIIFVSFSDVRRYLRGLTVALACAAAVGLGTAILVRQPPAHIVDTVAAGAKVTELLGNHPALIRLDPVVLLPAIALMGLLAATCLGMASWCLPGVSSVDRRGVAVSMLLIVAAGLSSVAVFALVGSGRDGSSITDASALLCLLPGMTLIGGVVALAKIGRTTSLGVSTAKPQTDRLFIVILLVLPLVHAFGTNNNYWSSAGRASTFWLMSAGLALAGRGSVGNRMSLACLGYGVLITETLLSASIWLPYHQGSLLEATVPTQLGPGSSEVRLSPNQAAEISSMRTVMQSHGMTRDTRIIDFTGVSPGFIYAVGARAAGQAWLLNDGPNSTTSATYALSRDRCVASGAWLLVSSGGKAIDHTAVLKALGLDYDRGYEAVGKISTVAGSQSPGGSGISVFKPSATSDDASCTSSSTGER</sequence>
<evidence type="ECO:0000256" key="2">
    <source>
        <dbReference type="SAM" id="Phobius"/>
    </source>
</evidence>
<feature type="transmembrane region" description="Helical" evidence="2">
    <location>
        <begin position="167"/>
        <end position="185"/>
    </location>
</feature>
<evidence type="ECO:0000256" key="1">
    <source>
        <dbReference type="SAM" id="MobiDB-lite"/>
    </source>
</evidence>
<dbReference type="OrthoDB" id="8914038at2"/>
<proteinExistence type="predicted"/>
<dbReference type="AlphaFoldDB" id="A0A1H9XBL8"/>
<organism evidence="3 4">
    <name type="scientific">Pedococcus cremeus</name>
    <dbReference type="NCBI Taxonomy" id="587636"/>
    <lineage>
        <taxon>Bacteria</taxon>
        <taxon>Bacillati</taxon>
        <taxon>Actinomycetota</taxon>
        <taxon>Actinomycetes</taxon>
        <taxon>Micrococcales</taxon>
        <taxon>Intrasporangiaceae</taxon>
        <taxon>Pedococcus</taxon>
    </lineage>
</organism>
<feature type="transmembrane region" description="Helical" evidence="2">
    <location>
        <begin position="39"/>
        <end position="60"/>
    </location>
</feature>
<feature type="transmembrane region" description="Helical" evidence="2">
    <location>
        <begin position="286"/>
        <end position="306"/>
    </location>
</feature>
<feature type="transmembrane region" description="Helical" evidence="2">
    <location>
        <begin position="124"/>
        <end position="155"/>
    </location>
</feature>
<reference evidence="4" key="1">
    <citation type="submission" date="2016-10" db="EMBL/GenBank/DDBJ databases">
        <authorList>
            <person name="Varghese N."/>
            <person name="Submissions S."/>
        </authorList>
    </citation>
    <scope>NUCLEOTIDE SEQUENCE [LARGE SCALE GENOMIC DNA]</scope>
    <source>
        <strain evidence="4">CGMCC 1.6963</strain>
    </source>
</reference>
<feature type="transmembrane region" description="Helical" evidence="2">
    <location>
        <begin position="326"/>
        <end position="343"/>
    </location>
</feature>
<feature type="region of interest" description="Disordered" evidence="1">
    <location>
        <begin position="536"/>
        <end position="567"/>
    </location>
</feature>